<comment type="subcellular location">
    <subcellularLocation>
        <location evidence="2">Cytoplasmic vesicle</location>
    </subcellularLocation>
    <subcellularLocation>
        <location evidence="1">Early endosome</location>
    </subcellularLocation>
    <subcellularLocation>
        <location evidence="3">Late endosome</location>
    </subcellularLocation>
</comment>
<accession>A0A7E4W372</accession>
<dbReference type="GO" id="GO:0006886">
    <property type="term" value="P:intracellular protein transport"/>
    <property type="evidence" value="ECO:0007669"/>
    <property type="project" value="TreeGrafter"/>
</dbReference>
<evidence type="ECO:0000256" key="4">
    <source>
        <dbReference type="ARBA" id="ARBA00022753"/>
    </source>
</evidence>
<evidence type="ECO:0000313" key="6">
    <source>
        <dbReference type="Proteomes" id="UP000492821"/>
    </source>
</evidence>
<keyword evidence="6" id="KW-1185">Reference proteome</keyword>
<evidence type="ECO:0000256" key="2">
    <source>
        <dbReference type="ARBA" id="ARBA00004541"/>
    </source>
</evidence>
<evidence type="ECO:0000313" key="7">
    <source>
        <dbReference type="WBParaSite" id="Pan_g6438.t1"/>
    </source>
</evidence>
<keyword evidence="4" id="KW-0967">Endosome</keyword>
<dbReference type="PANTHER" id="PTHR13364">
    <property type="entry name" value="DEFECTIVE SPERMATOGENESIS PROTEIN 39"/>
    <property type="match status" value="1"/>
</dbReference>
<dbReference type="PANTHER" id="PTHR13364:SF6">
    <property type="entry name" value="SPERMATOGENESIS-DEFECTIVE PROTEIN 39 HOMOLOG"/>
    <property type="match status" value="1"/>
</dbReference>
<reference evidence="7" key="2">
    <citation type="submission" date="2020-10" db="UniProtKB">
        <authorList>
            <consortium name="WormBaseParasite"/>
        </authorList>
    </citation>
    <scope>IDENTIFICATION</scope>
</reference>
<organism evidence="6 7">
    <name type="scientific">Panagrellus redivivus</name>
    <name type="common">Microworm</name>
    <dbReference type="NCBI Taxonomy" id="6233"/>
    <lineage>
        <taxon>Eukaryota</taxon>
        <taxon>Metazoa</taxon>
        <taxon>Ecdysozoa</taxon>
        <taxon>Nematoda</taxon>
        <taxon>Chromadorea</taxon>
        <taxon>Rhabditida</taxon>
        <taxon>Tylenchina</taxon>
        <taxon>Panagrolaimomorpha</taxon>
        <taxon>Panagrolaimoidea</taxon>
        <taxon>Panagrolaimidae</taxon>
        <taxon>Panagrellus</taxon>
    </lineage>
</organism>
<keyword evidence="5" id="KW-0968">Cytoplasmic vesicle</keyword>
<dbReference type="WBParaSite" id="Pan_g6438.t1">
    <property type="protein sequence ID" value="Pan_g6438.t1"/>
    <property type="gene ID" value="Pan_g6438"/>
</dbReference>
<sequence length="74" mass="8793">MKIWLNGETVFKQFPKKATLIGQPLLTTLYYYCLYHYDLPRNSYASPLSIRKVFNIGDRGFHWIAMSVLARLWH</sequence>
<dbReference type="Proteomes" id="UP000492821">
    <property type="component" value="Unassembled WGS sequence"/>
</dbReference>
<evidence type="ECO:0000256" key="5">
    <source>
        <dbReference type="ARBA" id="ARBA00023329"/>
    </source>
</evidence>
<dbReference type="GO" id="GO:0007034">
    <property type="term" value="P:vacuolar transport"/>
    <property type="evidence" value="ECO:0007669"/>
    <property type="project" value="TreeGrafter"/>
</dbReference>
<dbReference type="GO" id="GO:0005769">
    <property type="term" value="C:early endosome"/>
    <property type="evidence" value="ECO:0007669"/>
    <property type="project" value="UniProtKB-SubCell"/>
</dbReference>
<evidence type="ECO:0000256" key="3">
    <source>
        <dbReference type="ARBA" id="ARBA00004603"/>
    </source>
</evidence>
<dbReference type="InterPro" id="IPR040057">
    <property type="entry name" value="Spe-39"/>
</dbReference>
<evidence type="ECO:0000256" key="1">
    <source>
        <dbReference type="ARBA" id="ARBA00004412"/>
    </source>
</evidence>
<reference evidence="6" key="1">
    <citation type="journal article" date="2013" name="Genetics">
        <title>The draft genome and transcriptome of Panagrellus redivivus are shaped by the harsh demands of a free-living lifestyle.</title>
        <authorList>
            <person name="Srinivasan J."/>
            <person name="Dillman A.R."/>
            <person name="Macchietto M.G."/>
            <person name="Heikkinen L."/>
            <person name="Lakso M."/>
            <person name="Fracchia K.M."/>
            <person name="Antoshechkin I."/>
            <person name="Mortazavi A."/>
            <person name="Wong G."/>
            <person name="Sternberg P.W."/>
        </authorList>
    </citation>
    <scope>NUCLEOTIDE SEQUENCE [LARGE SCALE GENOMIC DNA]</scope>
    <source>
        <strain evidence="6">MT8872</strain>
    </source>
</reference>
<dbReference type="GO" id="GO:0005770">
    <property type="term" value="C:late endosome"/>
    <property type="evidence" value="ECO:0007669"/>
    <property type="project" value="UniProtKB-SubCell"/>
</dbReference>
<protein>
    <submittedName>
        <fullName evidence="7">Very-long-chain 3-oxoacyl-CoA synthase</fullName>
    </submittedName>
</protein>
<proteinExistence type="predicted"/>
<name>A0A7E4W372_PANRE</name>
<dbReference type="AlphaFoldDB" id="A0A7E4W372"/>